<dbReference type="Gene3D" id="1.10.3210.10">
    <property type="entry name" value="Hypothetical protein af1432"/>
    <property type="match status" value="1"/>
</dbReference>
<dbReference type="PANTHER" id="PTHR21174">
    <property type="match status" value="1"/>
</dbReference>
<organism evidence="1 2">
    <name type="scientific">Segniliparus rugosus (strain ATCC BAA-974 / DSM 45345 / CCUG 50838 / CIP 108380 / JCM 13579 / CDC 945)</name>
    <dbReference type="NCBI Taxonomy" id="679197"/>
    <lineage>
        <taxon>Bacteria</taxon>
        <taxon>Bacillati</taxon>
        <taxon>Actinomycetota</taxon>
        <taxon>Actinomycetes</taxon>
        <taxon>Mycobacteriales</taxon>
        <taxon>Segniliparaceae</taxon>
        <taxon>Segniliparus</taxon>
    </lineage>
</organism>
<gene>
    <name evidence="1" type="ORF">HMPREF9336_00550</name>
</gene>
<name>E5XM31_SEGRC</name>
<accession>E5XM31</accession>
<dbReference type="eggNOG" id="COG4339">
    <property type="taxonomic scope" value="Bacteria"/>
</dbReference>
<dbReference type="AlphaFoldDB" id="E5XM31"/>
<dbReference type="EMBL" id="ACZI02000003">
    <property type="protein sequence ID" value="EFV14592.2"/>
    <property type="molecule type" value="Genomic_DNA"/>
</dbReference>
<protein>
    <recommendedName>
        <fullName evidence="3">Metal-dependent HD superfamily phosphohydrolase</fullName>
    </recommendedName>
</protein>
<dbReference type="InterPro" id="IPR009218">
    <property type="entry name" value="HD_phosphohydro"/>
</dbReference>
<dbReference type="SUPFAM" id="SSF109604">
    <property type="entry name" value="HD-domain/PDEase-like"/>
    <property type="match status" value="1"/>
</dbReference>
<dbReference type="RefSeq" id="WP_021030632.1">
    <property type="nucleotide sequence ID" value="NZ_KI391954.1"/>
</dbReference>
<reference evidence="1 2" key="1">
    <citation type="journal article" date="2011" name="Stand. Genomic Sci.">
        <title>High quality draft genome sequence of Segniliparus rugosus CDC 945(T)= (ATCC BAA-974(T)).</title>
        <authorList>
            <person name="Earl A.M."/>
            <person name="Desjardins C.A."/>
            <person name="Fitzgerald M.G."/>
            <person name="Arachchi H.M."/>
            <person name="Zeng Q."/>
            <person name="Mehta T."/>
            <person name="Griggs A."/>
            <person name="Birren B.W."/>
            <person name="Toney N.C."/>
            <person name="Carr J."/>
            <person name="Posey J."/>
            <person name="Butler W.R."/>
        </authorList>
    </citation>
    <scope>NUCLEOTIDE SEQUENCE [LARGE SCALE GENOMIC DNA]</scope>
    <source>
        <strain evidence="2">ATCC BAA-974 / DSM 45345 / CCUG 50838 / CIP 108380 / JCM 13579 / CDC 945</strain>
    </source>
</reference>
<keyword evidence="2" id="KW-1185">Reference proteome</keyword>
<dbReference type="Proteomes" id="UP000004816">
    <property type="component" value="Unassembled WGS sequence"/>
</dbReference>
<evidence type="ECO:0008006" key="3">
    <source>
        <dbReference type="Google" id="ProtNLM"/>
    </source>
</evidence>
<dbReference type="PANTHER" id="PTHR21174:SF0">
    <property type="entry name" value="HD PHOSPHOHYDROLASE FAMILY PROTEIN-RELATED"/>
    <property type="match status" value="1"/>
</dbReference>
<dbReference type="HOGENOM" id="CLU_051795_1_1_11"/>
<evidence type="ECO:0000313" key="2">
    <source>
        <dbReference type="Proteomes" id="UP000004816"/>
    </source>
</evidence>
<dbReference type="OrthoDB" id="9808993at2"/>
<proteinExistence type="predicted"/>
<comment type="caution">
    <text evidence="1">The sequence shown here is derived from an EMBL/GenBank/DDBJ whole genome shotgun (WGS) entry which is preliminary data.</text>
</comment>
<evidence type="ECO:0000313" key="1">
    <source>
        <dbReference type="EMBL" id="EFV14592.2"/>
    </source>
</evidence>
<dbReference type="PIRSF" id="PIRSF035170">
    <property type="entry name" value="HD_phosphohydro"/>
    <property type="match status" value="1"/>
</dbReference>
<sequence>MSLTDGQRAELTARWSEPHRHYHTLGHLHAVLGALDELAGAGARFEKEPTALAAWFHDAVYDPQASDNEARSAQLAAQMLGQGPLASEVVRLVLLTSDHRVEPGDANGAAFSDADLAVLGRGSEEYDVYTRAVRREYGHVPEPLYREGRAAVLRALLAHDPMYRTQAARLRWEEQARRNLGEELRLLASS</sequence>